<reference evidence="15" key="1">
    <citation type="journal article" date="2012" name="PLoS Genet.">
        <title>Comparative analysis of the genomes of two field isolates of the rice blast fungus Magnaporthe oryzae.</title>
        <authorList>
            <person name="Xue M."/>
            <person name="Yang J."/>
            <person name="Li Z."/>
            <person name="Hu S."/>
            <person name="Yao N."/>
            <person name="Dean R.A."/>
            <person name="Zhao W."/>
            <person name="Shen M."/>
            <person name="Zhang H."/>
            <person name="Li C."/>
            <person name="Liu L."/>
            <person name="Cao L."/>
            <person name="Xu X."/>
            <person name="Xing Y."/>
            <person name="Hsiang T."/>
            <person name="Zhang Z."/>
            <person name="Xu J.R."/>
            <person name="Peng Y.L."/>
        </authorList>
    </citation>
    <scope>NUCLEOTIDE SEQUENCE</scope>
    <source>
        <strain evidence="15">Y34</strain>
    </source>
</reference>
<dbReference type="Proteomes" id="UP000011086">
    <property type="component" value="Unassembled WGS sequence"/>
</dbReference>
<dbReference type="Pfam" id="PF09753">
    <property type="entry name" value="Use1"/>
    <property type="match status" value="1"/>
</dbReference>
<keyword evidence="8" id="KW-0931">ER-Golgi transport</keyword>
<keyword evidence="4 14" id="KW-0812">Transmembrane</keyword>
<keyword evidence="6" id="KW-0256">Endoplasmic reticulum</keyword>
<dbReference type="FunFam" id="3.40.50.300:FF:002734">
    <property type="entry name" value="Chromatin associated protein KTI12"/>
    <property type="match status" value="1"/>
</dbReference>
<evidence type="ECO:0000256" key="2">
    <source>
        <dbReference type="ARBA" id="ARBA00007891"/>
    </source>
</evidence>
<accession>A0AA97PLJ0</accession>
<feature type="compositionally biased region" description="Polar residues" evidence="13">
    <location>
        <begin position="552"/>
        <end position="568"/>
    </location>
</feature>
<evidence type="ECO:0000256" key="13">
    <source>
        <dbReference type="SAM" id="MobiDB-lite"/>
    </source>
</evidence>
<feature type="region of interest" description="Disordered" evidence="13">
    <location>
        <begin position="459"/>
        <end position="579"/>
    </location>
</feature>
<dbReference type="GO" id="GO:0016192">
    <property type="term" value="P:vesicle-mediated transport"/>
    <property type="evidence" value="ECO:0007669"/>
    <property type="project" value="UniProtKB-KW"/>
</dbReference>
<comment type="subcellular location">
    <subcellularLocation>
        <location evidence="1">Endoplasmic reticulum membrane</location>
        <topology evidence="1">Single-pass type IV membrane protein</topology>
    </subcellularLocation>
</comment>
<dbReference type="InterPro" id="IPR027417">
    <property type="entry name" value="P-loop_NTPase"/>
</dbReference>
<dbReference type="Pfam" id="PF08433">
    <property type="entry name" value="KTI12"/>
    <property type="match status" value="1"/>
</dbReference>
<dbReference type="InterPro" id="IPR019150">
    <property type="entry name" value="Vesicle_transport_protein_Use1"/>
</dbReference>
<comment type="similarity">
    <text evidence="12">Belongs to the KTI12 family.</text>
</comment>
<evidence type="ECO:0000256" key="12">
    <source>
        <dbReference type="ARBA" id="ARBA00025768"/>
    </source>
</evidence>
<name>A0AA97PLJ0_PYRO3</name>
<evidence type="ECO:0000256" key="5">
    <source>
        <dbReference type="ARBA" id="ARBA00022741"/>
    </source>
</evidence>
<organism evidence="15">
    <name type="scientific">Pyricularia oryzae (strain Y34)</name>
    <name type="common">Rice blast fungus</name>
    <name type="synonym">Magnaporthe oryzae</name>
    <dbReference type="NCBI Taxonomy" id="1143189"/>
    <lineage>
        <taxon>Eukaryota</taxon>
        <taxon>Fungi</taxon>
        <taxon>Dikarya</taxon>
        <taxon>Ascomycota</taxon>
        <taxon>Pezizomycotina</taxon>
        <taxon>Sordariomycetes</taxon>
        <taxon>Sordariomycetidae</taxon>
        <taxon>Magnaporthales</taxon>
        <taxon>Pyriculariaceae</taxon>
        <taxon>Pyricularia</taxon>
    </lineage>
</organism>
<keyword evidence="3" id="KW-0813">Transport</keyword>
<evidence type="ECO:0000256" key="8">
    <source>
        <dbReference type="ARBA" id="ARBA00022892"/>
    </source>
</evidence>
<comment type="similarity">
    <text evidence="2">Belongs to the USE1 family.</text>
</comment>
<evidence type="ECO:0000256" key="6">
    <source>
        <dbReference type="ARBA" id="ARBA00022824"/>
    </source>
</evidence>
<evidence type="ECO:0000256" key="14">
    <source>
        <dbReference type="SAM" id="Phobius"/>
    </source>
</evidence>
<dbReference type="EMBL" id="JH793871">
    <property type="protein sequence ID" value="ELQ39052.1"/>
    <property type="molecule type" value="Genomic_DNA"/>
</dbReference>
<feature type="compositionally biased region" description="Polar residues" evidence="13">
    <location>
        <begin position="502"/>
        <end position="512"/>
    </location>
</feature>
<dbReference type="CDD" id="cd15860">
    <property type="entry name" value="SNARE_USE1"/>
    <property type="match status" value="1"/>
</dbReference>
<evidence type="ECO:0000313" key="15">
    <source>
        <dbReference type="EMBL" id="ELQ39052.1"/>
    </source>
</evidence>
<dbReference type="PANTHER" id="PTHR12435">
    <property type="match status" value="1"/>
</dbReference>
<evidence type="ECO:0000256" key="9">
    <source>
        <dbReference type="ARBA" id="ARBA00022927"/>
    </source>
</evidence>
<evidence type="ECO:0000256" key="1">
    <source>
        <dbReference type="ARBA" id="ARBA00004163"/>
    </source>
</evidence>
<dbReference type="AlphaFoldDB" id="A0AA97PLJ0"/>
<keyword evidence="5" id="KW-0547">Nucleotide-binding</keyword>
<protein>
    <submittedName>
        <fullName evidence="15">Uncharacterized protein</fullName>
    </submittedName>
</protein>
<keyword evidence="11 14" id="KW-0472">Membrane</keyword>
<evidence type="ECO:0000256" key="7">
    <source>
        <dbReference type="ARBA" id="ARBA00022840"/>
    </source>
</evidence>
<dbReference type="InterPro" id="IPR013641">
    <property type="entry name" value="KTI12/PSTK"/>
</dbReference>
<dbReference type="Gene3D" id="3.40.50.300">
    <property type="entry name" value="P-loop containing nucleotide triphosphate hydrolases"/>
    <property type="match status" value="1"/>
</dbReference>
<evidence type="ECO:0000256" key="3">
    <source>
        <dbReference type="ARBA" id="ARBA00022448"/>
    </source>
</evidence>
<sequence length="709" mass="78219">MPLVMVAGYPTSGKSTRAKQLYDDFSERLKTPAGSKYRLHLISDETLSISRCVYDLSPDKVPEHTRSANASEKDARAAIYAAVRRVLSPRDIVILDHLNYIKGWRYQLFCEAKNISTPSCVLQIGCSVDRARAVNEERLARRDGSRSDEAGAEDAPVVEPYEPANWDNLVFRYEEPNAMSRWDSPLFALVWDDDEARAKEVFQDIWEGIAGDGREKVVPNKVVIQRGKDAGGDYLYTLDRETQAIVKRILELQPEEGGGEIKIPKASGDGDLTLELPGRKLLLPQLQRLRRAFLGMNRGGIGLEGLGNIFWDKRRRKITSRPVSPRLLHMSGDQAMIKRYRLSIGRRCHFGIMALLTQTFTAAPTNSIDLRLTELDRLLSRLQQSALRASAERQRLLLSNAFAREKLSTSIEHARAQLSGLERDALGVKIHAHRQGLQADLNRKREVVEELVERMRDLEEMAGSMSNGDKDGDEDEDDGGDDVLSAIGVSTSSGTDEIIPTPSESMDSTSVDSAIHGGEPAAATIPSPVQRHDEGSKGAAQAAAPPVYKGPETTTTQSIRSRGANQSSSGGGHDAKTTAAAATTGHNLFGTREREAGALTTATTEAILDQQRAEQDQLSESMVKMARSLKESSRAFAASLEEDQAVMQRAGEGLNKNELGIEAATRRMGTLRKMTEGEGWWGRMRLYAMVYGLMVVLILFVFVIPKLRF</sequence>
<feature type="transmembrane region" description="Helical" evidence="14">
    <location>
        <begin position="686"/>
        <end position="704"/>
    </location>
</feature>
<keyword evidence="10 14" id="KW-1133">Transmembrane helix</keyword>
<dbReference type="GO" id="GO:0015031">
    <property type="term" value="P:protein transport"/>
    <property type="evidence" value="ECO:0007669"/>
    <property type="project" value="UniProtKB-KW"/>
</dbReference>
<keyword evidence="7" id="KW-0067">ATP-binding</keyword>
<evidence type="ECO:0000256" key="4">
    <source>
        <dbReference type="ARBA" id="ARBA00022692"/>
    </source>
</evidence>
<evidence type="ECO:0000256" key="10">
    <source>
        <dbReference type="ARBA" id="ARBA00022989"/>
    </source>
</evidence>
<feature type="compositionally biased region" description="Acidic residues" evidence="13">
    <location>
        <begin position="471"/>
        <end position="481"/>
    </location>
</feature>
<dbReference type="GO" id="GO:0005789">
    <property type="term" value="C:endoplasmic reticulum membrane"/>
    <property type="evidence" value="ECO:0007669"/>
    <property type="project" value="UniProtKB-SubCell"/>
</dbReference>
<dbReference type="GO" id="GO:0005524">
    <property type="term" value="F:ATP binding"/>
    <property type="evidence" value="ECO:0007669"/>
    <property type="project" value="UniProtKB-KW"/>
</dbReference>
<dbReference type="SUPFAM" id="SSF52540">
    <property type="entry name" value="P-loop containing nucleoside triphosphate hydrolases"/>
    <property type="match status" value="1"/>
</dbReference>
<evidence type="ECO:0000256" key="11">
    <source>
        <dbReference type="ARBA" id="ARBA00023136"/>
    </source>
</evidence>
<gene>
    <name evidence="15" type="ORF">OOU_Y34scaffold00516g87</name>
</gene>
<keyword evidence="9" id="KW-0653">Protein transport</keyword>
<proteinExistence type="inferred from homology"/>